<evidence type="ECO:0000313" key="2">
    <source>
        <dbReference type="EMBL" id="MPA55838.1"/>
    </source>
</evidence>
<name>A0A5B7AIQ6_DAVIN</name>
<accession>A0A5B7AIQ6</accession>
<feature type="compositionally biased region" description="Low complexity" evidence="1">
    <location>
        <begin position="28"/>
        <end position="53"/>
    </location>
</feature>
<feature type="region of interest" description="Disordered" evidence="1">
    <location>
        <begin position="22"/>
        <end position="80"/>
    </location>
</feature>
<organism evidence="2">
    <name type="scientific">Davidia involucrata</name>
    <name type="common">Dove tree</name>
    <dbReference type="NCBI Taxonomy" id="16924"/>
    <lineage>
        <taxon>Eukaryota</taxon>
        <taxon>Viridiplantae</taxon>
        <taxon>Streptophyta</taxon>
        <taxon>Embryophyta</taxon>
        <taxon>Tracheophyta</taxon>
        <taxon>Spermatophyta</taxon>
        <taxon>Magnoliopsida</taxon>
        <taxon>eudicotyledons</taxon>
        <taxon>Gunneridae</taxon>
        <taxon>Pentapetalae</taxon>
        <taxon>asterids</taxon>
        <taxon>Cornales</taxon>
        <taxon>Nyssaceae</taxon>
        <taxon>Davidia</taxon>
    </lineage>
</organism>
<gene>
    <name evidence="2" type="ORF">Din_025279</name>
</gene>
<proteinExistence type="predicted"/>
<dbReference type="AlphaFoldDB" id="A0A5B7AIQ6"/>
<evidence type="ECO:0000256" key="1">
    <source>
        <dbReference type="SAM" id="MobiDB-lite"/>
    </source>
</evidence>
<dbReference type="EMBL" id="GHES01025279">
    <property type="protein sequence ID" value="MPA55838.1"/>
    <property type="molecule type" value="Transcribed_RNA"/>
</dbReference>
<sequence length="100" mass="11366">MQIIKDAFQFVCRSSQCKENFMDDRQPSQLTTSQKSSSTSQTTASSTTTSTQTRLTDEINSPNSQQCHHVRTRSETPPLRHQELVFPSCPFGLLRFPNEL</sequence>
<feature type="compositionally biased region" description="Polar residues" evidence="1">
    <location>
        <begin position="58"/>
        <end position="67"/>
    </location>
</feature>
<reference evidence="2" key="1">
    <citation type="submission" date="2019-08" db="EMBL/GenBank/DDBJ databases">
        <title>Reference gene set and small RNA set construction with multiple tissues from Davidia involucrata Baill.</title>
        <authorList>
            <person name="Yang H."/>
            <person name="Zhou C."/>
            <person name="Li G."/>
            <person name="Wang J."/>
            <person name="Gao P."/>
            <person name="Wang M."/>
            <person name="Wang R."/>
            <person name="Zhao Y."/>
        </authorList>
    </citation>
    <scope>NUCLEOTIDE SEQUENCE</scope>
    <source>
        <tissue evidence="2">Mixed with DoveR01_LX</tissue>
    </source>
</reference>
<protein>
    <submittedName>
        <fullName evidence="2">Putative fasciclin-like arabinogalactan protein 8</fullName>
    </submittedName>
</protein>